<dbReference type="EMBL" id="MK500350">
    <property type="protein sequence ID" value="QBK87401.1"/>
    <property type="molecule type" value="Genomic_DNA"/>
</dbReference>
<protein>
    <submittedName>
        <fullName evidence="1">TraB family protein</fullName>
    </submittedName>
</protein>
<sequence length="220" mass="25288">MKYVYLIGTFHYDPVGSEALRKLLVKIKPDVIADELPVDIKSRLISFDGLAADILENINSNENSYKIFVPKFVKVIKKLVGYETVVIKEYVKITGIPVINVDIESLDLCSELKKNVAKFFAAMIRLFLTPNRDYTKQEVFDKATNYILEKFRGSDTTHDIPNNIYYERNKHMSNEIVKLLEKHDNCLFVGGAAHIFPIKNILESENLEINIKVYDLSLRV</sequence>
<accession>A0A481YWY5</accession>
<evidence type="ECO:0000313" key="1">
    <source>
        <dbReference type="EMBL" id="QBK87401.1"/>
    </source>
</evidence>
<proteinExistence type="predicted"/>
<gene>
    <name evidence="1" type="ORF">LCMAC201_03110</name>
</gene>
<name>A0A481YWY5_9VIRU</name>
<reference evidence="1" key="1">
    <citation type="journal article" date="2019" name="MBio">
        <title>Virus Genomes from Deep Sea Sediments Expand the Ocean Megavirome and Support Independent Origins of Viral Gigantism.</title>
        <authorList>
            <person name="Backstrom D."/>
            <person name="Yutin N."/>
            <person name="Jorgensen S.L."/>
            <person name="Dharamshi J."/>
            <person name="Homa F."/>
            <person name="Zaremba-Niedwiedzka K."/>
            <person name="Spang A."/>
            <person name="Wolf Y.I."/>
            <person name="Koonin E.V."/>
            <person name="Ettema T.J."/>
        </authorList>
    </citation>
    <scope>NUCLEOTIDE SEQUENCE</scope>
</reference>
<organism evidence="1">
    <name type="scientific">Marseillevirus LCMAC201</name>
    <dbReference type="NCBI Taxonomy" id="2506605"/>
    <lineage>
        <taxon>Viruses</taxon>
        <taxon>Varidnaviria</taxon>
        <taxon>Bamfordvirae</taxon>
        <taxon>Nucleocytoviricota</taxon>
        <taxon>Megaviricetes</taxon>
        <taxon>Pimascovirales</taxon>
        <taxon>Pimascovirales incertae sedis</taxon>
        <taxon>Marseilleviridae</taxon>
    </lineage>
</organism>